<proteinExistence type="predicted"/>
<comment type="caution">
    <text evidence="3">The sequence shown here is derived from an EMBL/GenBank/DDBJ whole genome shotgun (WGS) entry which is preliminary data.</text>
</comment>
<dbReference type="InterPro" id="IPR029052">
    <property type="entry name" value="Metallo-depent_PP-like"/>
</dbReference>
<protein>
    <recommendedName>
        <fullName evidence="2">Calcineurin-like phosphoesterase domain-containing protein</fullName>
    </recommendedName>
</protein>
<evidence type="ECO:0000259" key="2">
    <source>
        <dbReference type="Pfam" id="PF00149"/>
    </source>
</evidence>
<keyword evidence="4" id="KW-1185">Reference proteome</keyword>
<feature type="region of interest" description="Disordered" evidence="1">
    <location>
        <begin position="82"/>
        <end position="108"/>
    </location>
</feature>
<dbReference type="PANTHER" id="PTHR32440:SF0">
    <property type="entry name" value="PHOSPHATASE DCR2-RELATED"/>
    <property type="match status" value="1"/>
</dbReference>
<feature type="domain" description="Calcineurin-like phosphoesterase" evidence="2">
    <location>
        <begin position="345"/>
        <end position="443"/>
    </location>
</feature>
<evidence type="ECO:0000313" key="4">
    <source>
        <dbReference type="Proteomes" id="UP000383932"/>
    </source>
</evidence>
<dbReference type="Pfam" id="PF00149">
    <property type="entry name" value="Metallophos"/>
    <property type="match status" value="1"/>
</dbReference>
<evidence type="ECO:0000313" key="3">
    <source>
        <dbReference type="EMBL" id="KAB5594440.1"/>
    </source>
</evidence>
<dbReference type="InterPro" id="IPR004843">
    <property type="entry name" value="Calcineurin-like_PHP"/>
</dbReference>
<organism evidence="3 4">
    <name type="scientific">Ceratobasidium theobromae</name>
    <dbReference type="NCBI Taxonomy" id="1582974"/>
    <lineage>
        <taxon>Eukaryota</taxon>
        <taxon>Fungi</taxon>
        <taxon>Dikarya</taxon>
        <taxon>Basidiomycota</taxon>
        <taxon>Agaricomycotina</taxon>
        <taxon>Agaricomycetes</taxon>
        <taxon>Cantharellales</taxon>
        <taxon>Ceratobasidiaceae</taxon>
        <taxon>Ceratobasidium</taxon>
    </lineage>
</organism>
<sequence length="690" mass="77139">MAVGLDRPVAQTLSAPGNEDHVEISSSGHHIYLEFPAFDHTTFLLFTCLLTFLFILYHPSLGPTHKQRITWQAWDTIVGPQEAQIPSSGSTVSSPENTTTSEPNGPDVSTAWWSKPLDPVDDILASQPLDRYAPLLPHMTGLTMIAIKPCLIDPVFTTYCDPSTTGELDAKYGKWVRVNRDINKQAGVWWNVGITRSRTGKIRLISHEYIYYRRSRRLDVPLITDLRIINEGDEFSIADDGKTWHQAEGILTDGIYPRVKNRRLWYTLQKPYANATKNEELDDVITELDILYGEDEPFWGFERVEGQIFPGRPGKSLPISLVARKGFTAPPRPQPPHFHANGTYKIMQVADQHYSTSHGHCLDTTLNPCDGFNSSQAILAQALDAERPDLVVFSGDQLNGLQTSWDSRSVLAKFASEVIKRKIPWAAVFGNHDSTTDMTRRVMMEHLQHLPYSLAEPGPPSVHGIGNYVLQVKSYDASATPLLTLYFLDSGAYLSNGLAWWKPLDYDYLRESQVKWFLGESKAIDSLERPFRPNGAKDLGKAWRRRDGRRRLDLKERQAVTGGNTSGSKKLAKPNAMMFFHIPLKMTVDPPDVNPQTSENLDVGTAEKYGGSTKDSSFFTDAILAAPEIPGTETTKGTGTEVKVIAHGHVHTADNCRRVKGVWSCFCGGSSYAGYGKSKLNNWCLEHTRY</sequence>
<reference evidence="3 4" key="1">
    <citation type="journal article" date="2019" name="Fungal Biol. Biotechnol.">
        <title>Draft genome sequence of fastidious pathogen Ceratobasidium theobromae, which causes vascular-streak dieback in Theobroma cacao.</title>
        <authorList>
            <person name="Ali S.S."/>
            <person name="Asman A."/>
            <person name="Shao J."/>
            <person name="Firmansyah A.P."/>
            <person name="Susilo A.W."/>
            <person name="Rosmana A."/>
            <person name="McMahon P."/>
            <person name="Junaid M."/>
            <person name="Guest D."/>
            <person name="Kheng T.Y."/>
            <person name="Meinhardt L.W."/>
            <person name="Bailey B.A."/>
        </authorList>
    </citation>
    <scope>NUCLEOTIDE SEQUENCE [LARGE SCALE GENOMIC DNA]</scope>
    <source>
        <strain evidence="3 4">CT2</strain>
    </source>
</reference>
<dbReference type="PANTHER" id="PTHR32440">
    <property type="entry name" value="PHOSPHATASE DCR2-RELATED-RELATED"/>
    <property type="match status" value="1"/>
</dbReference>
<dbReference type="AlphaFoldDB" id="A0A5N5QRR6"/>
<dbReference type="EMBL" id="SSOP01000020">
    <property type="protein sequence ID" value="KAB5594440.1"/>
    <property type="molecule type" value="Genomic_DNA"/>
</dbReference>
<dbReference type="OrthoDB" id="783096at2759"/>
<dbReference type="GO" id="GO:0004721">
    <property type="term" value="F:phosphoprotein phosphatase activity"/>
    <property type="evidence" value="ECO:0007669"/>
    <property type="project" value="TreeGrafter"/>
</dbReference>
<accession>A0A5N5QRR6</accession>
<evidence type="ECO:0000256" key="1">
    <source>
        <dbReference type="SAM" id="MobiDB-lite"/>
    </source>
</evidence>
<feature type="compositionally biased region" description="Polar residues" evidence="1">
    <location>
        <begin position="84"/>
        <end position="103"/>
    </location>
</feature>
<dbReference type="GO" id="GO:0005737">
    <property type="term" value="C:cytoplasm"/>
    <property type="evidence" value="ECO:0007669"/>
    <property type="project" value="TreeGrafter"/>
</dbReference>
<name>A0A5N5QRR6_9AGAM</name>
<dbReference type="Gene3D" id="3.60.21.10">
    <property type="match status" value="1"/>
</dbReference>
<dbReference type="Proteomes" id="UP000383932">
    <property type="component" value="Unassembled WGS sequence"/>
</dbReference>
<dbReference type="SUPFAM" id="SSF56300">
    <property type="entry name" value="Metallo-dependent phosphatases"/>
    <property type="match status" value="1"/>
</dbReference>
<gene>
    <name evidence="3" type="ORF">CTheo_2071</name>
</gene>